<evidence type="ECO:0000313" key="5">
    <source>
        <dbReference type="Proteomes" id="UP000247922"/>
    </source>
</evidence>
<keyword evidence="1" id="KW-0479">Metal-binding</keyword>
<dbReference type="AlphaFoldDB" id="A0A2V3WIQ9"/>
<accession>A0A2V3WIQ9</accession>
<dbReference type="Proteomes" id="UP000247922">
    <property type="component" value="Unassembled WGS sequence"/>
</dbReference>
<sequence length="277" mass="30678">MIKRVLQCAGVLAAALLGYTYYHDTYTHTITHIEISTDKFVGKDSVKLVQLSDLHGHMYTGDLTNLAADMLAVSPDLIVLTGDMIDRKTEDTKEVVAFIRQLVSSDIPVYFVSGNHEHSNLFGDRFVDALVEEGVQVLNNAHVVYTKENVSLNLIGIDDVSTGQEQMAVAFNDVDRDNYSLLLSHAPDVVTQYKTIEADLILSGHTHGGQVRLPVVGALVAPTQGYFPYYDKGLFNLSEGQYIYVDSGIGTSQLRLRLFNQSQFSIIEITSKQTRTD</sequence>
<dbReference type="PANTHER" id="PTHR31302:SF31">
    <property type="entry name" value="PHOSPHODIESTERASE YAEI"/>
    <property type="match status" value="1"/>
</dbReference>
<dbReference type="CDD" id="cd07385">
    <property type="entry name" value="MPP_YkuE_C"/>
    <property type="match status" value="1"/>
</dbReference>
<dbReference type="PANTHER" id="PTHR31302">
    <property type="entry name" value="TRANSMEMBRANE PROTEIN WITH METALLOPHOSPHOESTERASE DOMAIN-RELATED"/>
    <property type="match status" value="1"/>
</dbReference>
<protein>
    <recommendedName>
        <fullName evidence="3">Calcineurin-like phosphoesterase domain-containing protein</fullName>
    </recommendedName>
</protein>
<evidence type="ECO:0000256" key="2">
    <source>
        <dbReference type="ARBA" id="ARBA00022801"/>
    </source>
</evidence>
<dbReference type="GO" id="GO:0046872">
    <property type="term" value="F:metal ion binding"/>
    <property type="evidence" value="ECO:0007669"/>
    <property type="project" value="UniProtKB-KW"/>
</dbReference>
<gene>
    <name evidence="4" type="ORF">DES38_10216</name>
</gene>
<reference evidence="4 5" key="1">
    <citation type="submission" date="2018-05" db="EMBL/GenBank/DDBJ databases">
        <title>Genomic Encyclopedia of Type Strains, Phase IV (KMG-IV): sequencing the most valuable type-strain genomes for metagenomic binning, comparative biology and taxonomic classification.</title>
        <authorList>
            <person name="Goeker M."/>
        </authorList>
    </citation>
    <scope>NUCLEOTIDE SEQUENCE [LARGE SCALE GENOMIC DNA]</scope>
    <source>
        <strain evidence="4 5">DSM 22440</strain>
    </source>
</reference>
<organism evidence="4 5">
    <name type="scientific">Streptohalobacillus salinus</name>
    <dbReference type="NCBI Taxonomy" id="621096"/>
    <lineage>
        <taxon>Bacteria</taxon>
        <taxon>Bacillati</taxon>
        <taxon>Bacillota</taxon>
        <taxon>Bacilli</taxon>
        <taxon>Bacillales</taxon>
        <taxon>Bacillaceae</taxon>
        <taxon>Streptohalobacillus</taxon>
    </lineage>
</organism>
<feature type="domain" description="Calcineurin-like phosphoesterase" evidence="3">
    <location>
        <begin position="47"/>
        <end position="208"/>
    </location>
</feature>
<dbReference type="InterPro" id="IPR051158">
    <property type="entry name" value="Metallophosphoesterase_sf"/>
</dbReference>
<dbReference type="Pfam" id="PF00149">
    <property type="entry name" value="Metallophos"/>
    <property type="match status" value="1"/>
</dbReference>
<evidence type="ECO:0000313" key="4">
    <source>
        <dbReference type="EMBL" id="PXW92438.1"/>
    </source>
</evidence>
<dbReference type="InterPro" id="IPR004843">
    <property type="entry name" value="Calcineurin-like_PHP"/>
</dbReference>
<dbReference type="Gene3D" id="3.60.21.10">
    <property type="match status" value="1"/>
</dbReference>
<evidence type="ECO:0000256" key="1">
    <source>
        <dbReference type="ARBA" id="ARBA00022723"/>
    </source>
</evidence>
<keyword evidence="2" id="KW-0378">Hydrolase</keyword>
<evidence type="ECO:0000259" key="3">
    <source>
        <dbReference type="Pfam" id="PF00149"/>
    </source>
</evidence>
<dbReference type="GO" id="GO:0008758">
    <property type="term" value="F:UDP-2,3-diacylglucosamine hydrolase activity"/>
    <property type="evidence" value="ECO:0007669"/>
    <property type="project" value="TreeGrafter"/>
</dbReference>
<dbReference type="InterPro" id="IPR029052">
    <property type="entry name" value="Metallo-depent_PP-like"/>
</dbReference>
<comment type="caution">
    <text evidence="4">The sequence shown here is derived from an EMBL/GenBank/DDBJ whole genome shotgun (WGS) entry which is preliminary data.</text>
</comment>
<proteinExistence type="predicted"/>
<name>A0A2V3WIQ9_9BACI</name>
<dbReference type="SUPFAM" id="SSF56300">
    <property type="entry name" value="Metallo-dependent phosphatases"/>
    <property type="match status" value="1"/>
</dbReference>
<dbReference type="RefSeq" id="WP_170114304.1">
    <property type="nucleotide sequence ID" value="NZ_QJJR01000002.1"/>
</dbReference>
<dbReference type="EMBL" id="QJJR01000002">
    <property type="protein sequence ID" value="PXW92438.1"/>
    <property type="molecule type" value="Genomic_DNA"/>
</dbReference>
<dbReference type="GO" id="GO:0016020">
    <property type="term" value="C:membrane"/>
    <property type="evidence" value="ECO:0007669"/>
    <property type="project" value="GOC"/>
</dbReference>
<keyword evidence="5" id="KW-1185">Reference proteome</keyword>
<dbReference type="GO" id="GO:0009245">
    <property type="term" value="P:lipid A biosynthetic process"/>
    <property type="evidence" value="ECO:0007669"/>
    <property type="project" value="TreeGrafter"/>
</dbReference>